<reference evidence="2 3" key="1">
    <citation type="journal article" date="2024" name="bioRxiv">
        <title>Comparative genomics of Cryptococcus and Kwoniella reveals pathogenesis evolution and contrasting karyotype dynamics via intercentromeric recombination or chromosome fusion.</title>
        <authorList>
            <person name="Coelho M.A."/>
            <person name="David-Palma M."/>
            <person name="Shea T."/>
            <person name="Bowers K."/>
            <person name="McGinley-Smith S."/>
            <person name="Mohammad A.W."/>
            <person name="Gnirke A."/>
            <person name="Yurkov A.M."/>
            <person name="Nowrousian M."/>
            <person name="Sun S."/>
            <person name="Cuomo C.A."/>
            <person name="Heitman J."/>
        </authorList>
    </citation>
    <scope>NUCLEOTIDE SEQUENCE [LARGE SCALE GENOMIC DNA]</scope>
    <source>
        <strain evidence="2 3">CBS 13917</strain>
    </source>
</reference>
<evidence type="ECO:0000313" key="2">
    <source>
        <dbReference type="EMBL" id="KAK8866128.1"/>
    </source>
</evidence>
<evidence type="ECO:0008006" key="4">
    <source>
        <dbReference type="Google" id="ProtNLM"/>
    </source>
</evidence>
<sequence length="408" mass="45560">MPHVRKTEYKVPSNDHQLKYVEVIQRHHKRTPYASNTFFKEDIPWDCTDSGPYAGAKDTNGLQTTGIYWQGLENTLNPFEDTVGPGFINSTCQFPGITSQGIEDAWVHGKDFYGVYGDLLQFLPLSEEKEKYTFRVSNGVITSQTLSGFAKGLFPSIKEYPAYVQASNIDSLAPSFSCNLRSAIGSQITDISSTWGVHLNESLALRERFNNVSGIEENDTAGWATSWDHPYDNLSAKQCHGKPLPCSVNNTAICLSQDDANAIYRLGNYEYAYRWRMAENSTLYSALTMGPWFLELQGHMKGIMDGSNIVKYYHNFAHDGSVAPVLGLLQIDQPVWPGMGSEVVFELWQKSSSSSYYVRVMFDGQPLKTSTPLGVLDMISWEQFEGYLKDTIPADLVGICNSVKSSSS</sequence>
<comment type="similarity">
    <text evidence="1">Belongs to the histidine acid phosphatase family.</text>
</comment>
<dbReference type="RefSeq" id="XP_066805607.1">
    <property type="nucleotide sequence ID" value="XM_066944406.1"/>
</dbReference>
<organism evidence="2 3">
    <name type="scientific">Kwoniella newhampshirensis</name>
    <dbReference type="NCBI Taxonomy" id="1651941"/>
    <lineage>
        <taxon>Eukaryota</taxon>
        <taxon>Fungi</taxon>
        <taxon>Dikarya</taxon>
        <taxon>Basidiomycota</taxon>
        <taxon>Agaricomycotina</taxon>
        <taxon>Tremellomycetes</taxon>
        <taxon>Tremellales</taxon>
        <taxon>Cryptococcaceae</taxon>
        <taxon>Kwoniella</taxon>
    </lineage>
</organism>
<dbReference type="Pfam" id="PF00328">
    <property type="entry name" value="His_Phos_2"/>
    <property type="match status" value="1"/>
</dbReference>
<dbReference type="PANTHER" id="PTHR11567">
    <property type="entry name" value="ACID PHOSPHATASE-RELATED"/>
    <property type="match status" value="1"/>
</dbReference>
<dbReference type="SUPFAM" id="SSF53254">
    <property type="entry name" value="Phosphoglycerate mutase-like"/>
    <property type="match status" value="1"/>
</dbReference>
<dbReference type="Gene3D" id="3.40.50.1240">
    <property type="entry name" value="Phosphoglycerate mutase-like"/>
    <property type="match status" value="1"/>
</dbReference>
<protein>
    <recommendedName>
        <fullName evidence="4">Acid phosphatase</fullName>
    </recommendedName>
</protein>
<proteinExistence type="inferred from homology"/>
<name>A0AAW0Z576_9TREE</name>
<accession>A0AAW0Z576</accession>
<gene>
    <name evidence="2" type="ORF">IAR55_001279</name>
</gene>
<dbReference type="KEGG" id="kne:92178538"/>
<dbReference type="Proteomes" id="UP001388673">
    <property type="component" value="Unassembled WGS sequence"/>
</dbReference>
<evidence type="ECO:0000256" key="1">
    <source>
        <dbReference type="ARBA" id="ARBA00005375"/>
    </source>
</evidence>
<comment type="caution">
    <text evidence="2">The sequence shown here is derived from an EMBL/GenBank/DDBJ whole genome shotgun (WGS) entry which is preliminary data.</text>
</comment>
<dbReference type="InterPro" id="IPR050645">
    <property type="entry name" value="Histidine_acid_phosphatase"/>
</dbReference>
<dbReference type="InterPro" id="IPR000560">
    <property type="entry name" value="His_Pase_clade-2"/>
</dbReference>
<dbReference type="InterPro" id="IPR029033">
    <property type="entry name" value="His_PPase_superfam"/>
</dbReference>
<dbReference type="AlphaFoldDB" id="A0AAW0Z576"/>
<dbReference type="PANTHER" id="PTHR11567:SF195">
    <property type="entry name" value="ACID PHOSPHATASE, PUTATIVE (AFU_ORTHOLOGUE AFUA_3G14570)-RELATED"/>
    <property type="match status" value="1"/>
</dbReference>
<dbReference type="EMBL" id="JBCAWK010000002">
    <property type="protein sequence ID" value="KAK8866128.1"/>
    <property type="molecule type" value="Genomic_DNA"/>
</dbReference>
<keyword evidence="3" id="KW-1185">Reference proteome</keyword>
<evidence type="ECO:0000313" key="3">
    <source>
        <dbReference type="Proteomes" id="UP001388673"/>
    </source>
</evidence>
<dbReference type="GeneID" id="92178538"/>
<dbReference type="GO" id="GO:0016791">
    <property type="term" value="F:phosphatase activity"/>
    <property type="evidence" value="ECO:0007669"/>
    <property type="project" value="TreeGrafter"/>
</dbReference>